<dbReference type="OrthoDB" id="9759607at2"/>
<reference evidence="4 5" key="1">
    <citation type="journal article" date="2012" name="J. Bacteriol.">
        <title>Draft Genome Sequence of Salimicrobium sp. Strain MJ3, Isolated from Myulchi-Jeot, Korean Fermented Seafood.</title>
        <authorList>
            <person name="Lee S.H."/>
            <person name="Jung J.Y."/>
            <person name="Jeon C.O."/>
        </authorList>
    </citation>
    <scope>NUCLEOTIDE SEQUENCE [LARGE SCALE GENOMIC DNA]</scope>
    <source>
        <strain evidence="4 5">MJ3</strain>
    </source>
</reference>
<evidence type="ECO:0000259" key="2">
    <source>
        <dbReference type="PROSITE" id="PS50924"/>
    </source>
</evidence>
<accession>K2GBZ9</accession>
<comment type="caution">
    <text evidence="1">Lacks conserved residue(s) required for the propagation of feature annotation.</text>
</comment>
<dbReference type="PANTHER" id="PTHR35152:SF1">
    <property type="entry name" value="DOMAIN SIGNALLING PROTEIN, PUTATIVE (AFU_ORTHOLOGUE AFUA_5G11310)-RELATED"/>
    <property type="match status" value="1"/>
</dbReference>
<keyword evidence="1" id="KW-0472">Membrane</keyword>
<dbReference type="PANTHER" id="PTHR35152">
    <property type="entry name" value="DOMAIN SIGNALLING PROTEIN, PUTATIVE (AFU_ORTHOLOGUE AFUA_5G11310)-RELATED"/>
    <property type="match status" value="1"/>
</dbReference>
<keyword evidence="1" id="KW-1133">Transmembrane helix</keyword>
<dbReference type="KEGG" id="sje:AAV35_009980"/>
<keyword evidence="1" id="KW-0812">Transmembrane</keyword>
<evidence type="ECO:0000313" key="3">
    <source>
        <dbReference type="EMBL" id="AKG05082.1"/>
    </source>
</evidence>
<name>K2GBZ9_9BACI</name>
<organism evidence="4 5">
    <name type="scientific">Salimicrobium jeotgali</name>
    <dbReference type="NCBI Taxonomy" id="1230341"/>
    <lineage>
        <taxon>Bacteria</taxon>
        <taxon>Bacillati</taxon>
        <taxon>Bacillota</taxon>
        <taxon>Bacilli</taxon>
        <taxon>Bacillales</taxon>
        <taxon>Bacillaceae</taxon>
        <taxon>Salimicrobium</taxon>
    </lineage>
</organism>
<dbReference type="PROSITE" id="PS50924">
    <property type="entry name" value="MHYT"/>
    <property type="match status" value="1"/>
</dbReference>
<reference evidence="3" key="3">
    <citation type="submission" date="2016-11" db="EMBL/GenBank/DDBJ databases">
        <title>Salimicrobium jeotgali MJ3, isolated from Myulchi jeot, a traditional Korean fermented seafood.</title>
        <authorList>
            <person name="Kim K.H."/>
            <person name="Jeon C.O."/>
            <person name="Jin H.M."/>
        </authorList>
    </citation>
    <scope>NUCLEOTIDE SEQUENCE</scope>
    <source>
        <strain evidence="3">MJ3</strain>
    </source>
</reference>
<keyword evidence="5" id="KW-1185">Reference proteome</keyword>
<dbReference type="EMBL" id="CP011361">
    <property type="protein sequence ID" value="AKG05082.1"/>
    <property type="molecule type" value="Genomic_DNA"/>
</dbReference>
<sequence>MENTGNYITELVLLSVSIAVFASYTSLLIAQRMLQNSSGKQRTLWAVTGSIVFGSGVWSMHFVAMLAFDMNMVVTYNPYLLSLSIISAVLASFGAFFAINRFSGDWRFLFFASPFLAVGVLSMHYVGGRLCR</sequence>
<feature type="transmembrane region" description="Helical" evidence="1">
    <location>
        <begin position="43"/>
        <end position="67"/>
    </location>
</feature>
<feature type="transmembrane region" description="Helical" evidence="1">
    <location>
        <begin position="79"/>
        <end position="99"/>
    </location>
</feature>
<feature type="transmembrane region" description="Helical" evidence="1">
    <location>
        <begin position="12"/>
        <end position="31"/>
    </location>
</feature>
<dbReference type="Proteomes" id="UP000011746">
    <property type="component" value="Unassembled WGS sequence"/>
</dbReference>
<dbReference type="eggNOG" id="COG3300">
    <property type="taxonomic scope" value="Bacteria"/>
</dbReference>
<dbReference type="AlphaFoldDB" id="K2GBZ9"/>
<feature type="transmembrane region" description="Helical" evidence="1">
    <location>
        <begin position="106"/>
        <end position="126"/>
    </location>
</feature>
<proteinExistence type="predicted"/>
<dbReference type="STRING" id="1230341.AAV35_009980"/>
<dbReference type="EMBL" id="AMPQ01000003">
    <property type="protein sequence ID" value="EKE32558.1"/>
    <property type="molecule type" value="Genomic_DNA"/>
</dbReference>
<evidence type="ECO:0000256" key="1">
    <source>
        <dbReference type="PROSITE-ProRule" id="PRU00244"/>
    </source>
</evidence>
<dbReference type="Proteomes" id="UP000092654">
    <property type="component" value="Chromosome"/>
</dbReference>
<feature type="domain" description="MHYT" evidence="2">
    <location>
        <begin position="7"/>
        <end position="132"/>
    </location>
</feature>
<dbReference type="RefSeq" id="WP_008588520.1">
    <property type="nucleotide sequence ID" value="NZ_AMPQ01000003.1"/>
</dbReference>
<dbReference type="Pfam" id="PF03707">
    <property type="entry name" value="MHYT"/>
    <property type="match status" value="1"/>
</dbReference>
<dbReference type="GO" id="GO:0016020">
    <property type="term" value="C:membrane"/>
    <property type="evidence" value="ECO:0007669"/>
    <property type="project" value="UniProtKB-UniRule"/>
</dbReference>
<dbReference type="InterPro" id="IPR005330">
    <property type="entry name" value="MHYT_dom"/>
</dbReference>
<protein>
    <submittedName>
        <fullName evidence="4">Diguanylate cyclase/phosphodiesterase with MHYT sensor</fullName>
    </submittedName>
</protein>
<evidence type="ECO:0000313" key="4">
    <source>
        <dbReference type="EMBL" id="EKE32558.1"/>
    </source>
</evidence>
<evidence type="ECO:0000313" key="5">
    <source>
        <dbReference type="Proteomes" id="UP000011746"/>
    </source>
</evidence>
<reference evidence="6" key="2">
    <citation type="submission" date="2015-06" db="EMBL/GenBank/DDBJ databases">
        <title>Salimicrobium jeotgali MJ3, isolated from Myulchi jeot, a traditional Korean fermented seafood.</title>
        <authorList>
            <person name="Kim K.H."/>
            <person name="Jeon C.O."/>
            <person name="Jin H.M."/>
        </authorList>
    </citation>
    <scope>NUCLEOTIDE SEQUENCE [LARGE SCALE GENOMIC DNA]</scope>
    <source>
        <strain evidence="6">MJ3</strain>
    </source>
</reference>
<gene>
    <name evidence="3" type="ORF">AAV35_009980</name>
    <name evidence="4" type="ORF">MJ3_03957</name>
</gene>
<evidence type="ECO:0000313" key="6">
    <source>
        <dbReference type="Proteomes" id="UP000092654"/>
    </source>
</evidence>